<reference evidence="1" key="1">
    <citation type="journal article" date="2021" name="Proc. Natl. Acad. Sci. U.S.A.">
        <title>A Catalog of Tens of Thousands of Viruses from Human Metagenomes Reveals Hidden Associations with Chronic Diseases.</title>
        <authorList>
            <person name="Tisza M.J."/>
            <person name="Buck C.B."/>
        </authorList>
    </citation>
    <scope>NUCLEOTIDE SEQUENCE</scope>
    <source>
        <strain evidence="1">CtIty1</strain>
    </source>
</reference>
<sequence length="106" mass="12390">MVSGNFKITVEDKHKFLYIVELKTGKKESAIEVKFSADTYDQPPEMKKRIIDSYDKVCSYIIEKEFVGFIKEKLELSARVRSIVVPLTKIEFLIQSYKNYKKSSIK</sequence>
<organism evidence="1">
    <name type="scientific">Myoviridae sp. ctIty1</name>
    <dbReference type="NCBI Taxonomy" id="2827673"/>
    <lineage>
        <taxon>Viruses</taxon>
        <taxon>Duplodnaviria</taxon>
        <taxon>Heunggongvirae</taxon>
        <taxon>Uroviricota</taxon>
        <taxon>Caudoviricetes</taxon>
    </lineage>
</organism>
<evidence type="ECO:0000313" key="1">
    <source>
        <dbReference type="EMBL" id="DAF62450.1"/>
    </source>
</evidence>
<protein>
    <submittedName>
        <fullName evidence="1">Uncharacterized protein</fullName>
    </submittedName>
</protein>
<accession>A0A8S5TI58</accession>
<name>A0A8S5TI58_9CAUD</name>
<proteinExistence type="predicted"/>
<dbReference type="EMBL" id="BK032823">
    <property type="protein sequence ID" value="DAF62450.1"/>
    <property type="molecule type" value="Genomic_DNA"/>
</dbReference>